<keyword evidence="5" id="KW-0460">Magnesium</keyword>
<proteinExistence type="inferred from homology"/>
<accession>A0A418VUE4</accession>
<dbReference type="Pfam" id="PF01812">
    <property type="entry name" value="5-FTHF_cyc-lig"/>
    <property type="match status" value="1"/>
</dbReference>
<comment type="similarity">
    <text evidence="1 5">Belongs to the 5-formyltetrahydrofolate cyclo-ligase family.</text>
</comment>
<evidence type="ECO:0000313" key="7">
    <source>
        <dbReference type="Proteomes" id="UP000284605"/>
    </source>
</evidence>
<dbReference type="EC" id="6.3.3.2" evidence="5"/>
<dbReference type="AlphaFoldDB" id="A0A418VUE4"/>
<dbReference type="GO" id="GO:0035999">
    <property type="term" value="P:tetrahydrofolate interconversion"/>
    <property type="evidence" value="ECO:0007669"/>
    <property type="project" value="TreeGrafter"/>
</dbReference>
<keyword evidence="3 4" id="KW-0067">ATP-binding</keyword>
<keyword evidence="6" id="KW-0436">Ligase</keyword>
<dbReference type="GO" id="GO:0030272">
    <property type="term" value="F:5-formyltetrahydrofolate cyclo-ligase activity"/>
    <property type="evidence" value="ECO:0007669"/>
    <property type="project" value="UniProtKB-EC"/>
</dbReference>
<keyword evidence="2 4" id="KW-0547">Nucleotide-binding</keyword>
<dbReference type="GO" id="GO:0005524">
    <property type="term" value="F:ATP binding"/>
    <property type="evidence" value="ECO:0007669"/>
    <property type="project" value="UniProtKB-KW"/>
</dbReference>
<evidence type="ECO:0000256" key="4">
    <source>
        <dbReference type="PIRSR" id="PIRSR006806-1"/>
    </source>
</evidence>
<reference evidence="6 7" key="1">
    <citation type="submission" date="2018-09" db="EMBL/GenBank/DDBJ databases">
        <authorList>
            <person name="Zhu H."/>
        </authorList>
    </citation>
    <scope>NUCLEOTIDE SEQUENCE [LARGE SCALE GENOMIC DNA]</scope>
    <source>
        <strain evidence="6 7">K1W22B-8</strain>
    </source>
</reference>
<organism evidence="6 7">
    <name type="scientific">Oleomonas cavernae</name>
    <dbReference type="NCBI Taxonomy" id="2320859"/>
    <lineage>
        <taxon>Bacteria</taxon>
        <taxon>Pseudomonadati</taxon>
        <taxon>Pseudomonadota</taxon>
        <taxon>Alphaproteobacteria</taxon>
        <taxon>Acetobacterales</taxon>
        <taxon>Acetobacteraceae</taxon>
        <taxon>Oleomonas</taxon>
    </lineage>
</organism>
<sequence length="191" mass="19980">MDIDDAKAGLRKTLRERRKLAHAGGAADAAAALVRHLGALPLLPGETIAGYVAHGSEIDPLPALRALAGRGHPLCLPVVVAPGRPLVFRAWEDGLALEAGEFDIPVPVEGGELLPDVVLVPLVGFDRQGGRLGQGGGFYDRTLPALRAARPGFVAIGLAFCVQEVASVPRAVNDAALDWVVTEQEAIEIKP</sequence>
<dbReference type="RefSeq" id="WP_119782812.1">
    <property type="nucleotide sequence ID" value="NZ_QYUK01000016.1"/>
</dbReference>
<dbReference type="InterPro" id="IPR002698">
    <property type="entry name" value="FTHF_cligase"/>
</dbReference>
<comment type="catalytic activity">
    <reaction evidence="5">
        <text>(6S)-5-formyl-5,6,7,8-tetrahydrofolate + ATP = (6R)-5,10-methenyltetrahydrofolate + ADP + phosphate</text>
        <dbReference type="Rhea" id="RHEA:10488"/>
        <dbReference type="ChEBI" id="CHEBI:30616"/>
        <dbReference type="ChEBI" id="CHEBI:43474"/>
        <dbReference type="ChEBI" id="CHEBI:57455"/>
        <dbReference type="ChEBI" id="CHEBI:57457"/>
        <dbReference type="ChEBI" id="CHEBI:456216"/>
        <dbReference type="EC" id="6.3.3.2"/>
    </reaction>
</comment>
<dbReference type="Proteomes" id="UP000284605">
    <property type="component" value="Unassembled WGS sequence"/>
</dbReference>
<dbReference type="SUPFAM" id="SSF100950">
    <property type="entry name" value="NagB/RpiA/CoA transferase-like"/>
    <property type="match status" value="1"/>
</dbReference>
<evidence type="ECO:0000256" key="2">
    <source>
        <dbReference type="ARBA" id="ARBA00022741"/>
    </source>
</evidence>
<evidence type="ECO:0000256" key="3">
    <source>
        <dbReference type="ARBA" id="ARBA00022840"/>
    </source>
</evidence>
<evidence type="ECO:0000256" key="1">
    <source>
        <dbReference type="ARBA" id="ARBA00010638"/>
    </source>
</evidence>
<dbReference type="Gene3D" id="3.40.50.10420">
    <property type="entry name" value="NagB/RpiA/CoA transferase-like"/>
    <property type="match status" value="1"/>
</dbReference>
<dbReference type="OrthoDB" id="9801938at2"/>
<gene>
    <name evidence="6" type="ORF">D3874_27105</name>
</gene>
<feature type="binding site" evidence="4">
    <location>
        <begin position="7"/>
        <end position="11"/>
    </location>
    <ligand>
        <name>ATP</name>
        <dbReference type="ChEBI" id="CHEBI:30616"/>
    </ligand>
</feature>
<name>A0A418VUE4_9PROT</name>
<dbReference type="PIRSF" id="PIRSF006806">
    <property type="entry name" value="FTHF_cligase"/>
    <property type="match status" value="1"/>
</dbReference>
<dbReference type="InterPro" id="IPR037171">
    <property type="entry name" value="NagB/RpiA_transferase-like"/>
</dbReference>
<dbReference type="EMBL" id="QYUK01000016">
    <property type="protein sequence ID" value="RJF80760.1"/>
    <property type="molecule type" value="Genomic_DNA"/>
</dbReference>
<feature type="binding site" evidence="4">
    <location>
        <position position="57"/>
    </location>
    <ligand>
        <name>substrate</name>
    </ligand>
</feature>
<comment type="cofactor">
    <cofactor evidence="5">
        <name>Mg(2+)</name>
        <dbReference type="ChEBI" id="CHEBI:18420"/>
    </cofactor>
</comment>
<dbReference type="GO" id="GO:0009396">
    <property type="term" value="P:folic acid-containing compound biosynthetic process"/>
    <property type="evidence" value="ECO:0007669"/>
    <property type="project" value="TreeGrafter"/>
</dbReference>
<dbReference type="PANTHER" id="PTHR23407">
    <property type="entry name" value="ATPASE INHIBITOR/5-FORMYLTETRAHYDROFOLATE CYCLO-LIGASE"/>
    <property type="match status" value="1"/>
</dbReference>
<evidence type="ECO:0000313" key="6">
    <source>
        <dbReference type="EMBL" id="RJF80760.1"/>
    </source>
</evidence>
<dbReference type="NCBIfam" id="TIGR02727">
    <property type="entry name" value="MTHFS_bact"/>
    <property type="match status" value="1"/>
</dbReference>
<dbReference type="GO" id="GO:0046872">
    <property type="term" value="F:metal ion binding"/>
    <property type="evidence" value="ECO:0007669"/>
    <property type="project" value="UniProtKB-KW"/>
</dbReference>
<dbReference type="PANTHER" id="PTHR23407:SF1">
    <property type="entry name" value="5-FORMYLTETRAHYDROFOLATE CYCLO-LIGASE"/>
    <property type="match status" value="1"/>
</dbReference>
<keyword evidence="7" id="KW-1185">Reference proteome</keyword>
<keyword evidence="5" id="KW-0479">Metal-binding</keyword>
<comment type="caution">
    <text evidence="6">The sequence shown here is derived from an EMBL/GenBank/DDBJ whole genome shotgun (WGS) entry which is preliminary data.</text>
</comment>
<protein>
    <recommendedName>
        <fullName evidence="5">5-formyltetrahydrofolate cyclo-ligase</fullName>
        <ecNumber evidence="5">6.3.3.2</ecNumber>
    </recommendedName>
</protein>
<feature type="binding site" evidence="4">
    <location>
        <position position="52"/>
    </location>
    <ligand>
        <name>substrate</name>
    </ligand>
</feature>
<evidence type="ECO:0000256" key="5">
    <source>
        <dbReference type="RuleBase" id="RU361279"/>
    </source>
</evidence>
<feature type="binding site" evidence="4">
    <location>
        <begin position="131"/>
        <end position="139"/>
    </location>
    <ligand>
        <name>ATP</name>
        <dbReference type="ChEBI" id="CHEBI:30616"/>
    </ligand>
</feature>
<dbReference type="InterPro" id="IPR024185">
    <property type="entry name" value="FTHF_cligase-like_sf"/>
</dbReference>